<organism evidence="2 3">
    <name type="scientific">Enterococcus faecium</name>
    <name type="common">Streptococcus faecium</name>
    <dbReference type="NCBI Taxonomy" id="1352"/>
    <lineage>
        <taxon>Bacteria</taxon>
        <taxon>Bacillati</taxon>
        <taxon>Bacillota</taxon>
        <taxon>Bacilli</taxon>
        <taxon>Lactobacillales</taxon>
        <taxon>Enterococcaceae</taxon>
        <taxon>Enterococcus</taxon>
    </lineage>
</organism>
<sequence>MNRIVPVLEKSLLSRDAFRVINLIICLLYFMPSTFNVTNIPMKIAFAWGGIIVLYEVFIKKNFF</sequence>
<reference evidence="2 3" key="1">
    <citation type="submission" date="2017-02" db="EMBL/GenBank/DDBJ databases">
        <title>Clonality and virulence of isolates of VRE in Hematopoietic Stem Cell Transplanted (HSCT) patients.</title>
        <authorList>
            <person name="Marchi A.P."/>
            <person name="Martins R.C."/>
            <person name="Marie S.K."/>
            <person name="Levin A.S."/>
            <person name="Costa S.F."/>
        </authorList>
    </citation>
    <scope>NUCLEOTIDE SEQUENCE [LARGE SCALE GENOMIC DNA]</scope>
    <source>
        <strain evidence="2 3">LIM1759</strain>
    </source>
</reference>
<keyword evidence="1" id="KW-0472">Membrane</keyword>
<feature type="transmembrane region" description="Helical" evidence="1">
    <location>
        <begin position="42"/>
        <end position="59"/>
    </location>
</feature>
<evidence type="ECO:0000313" key="2">
    <source>
        <dbReference type="EMBL" id="OOL83328.1"/>
    </source>
</evidence>
<keyword evidence="1" id="KW-0812">Transmembrane</keyword>
<comment type="caution">
    <text evidence="2">The sequence shown here is derived from an EMBL/GenBank/DDBJ whole genome shotgun (WGS) entry which is preliminary data.</text>
</comment>
<dbReference type="AlphaFoldDB" id="A0A1S9M7Y4"/>
<evidence type="ECO:0000313" key="3">
    <source>
        <dbReference type="Proteomes" id="UP000191171"/>
    </source>
</evidence>
<protein>
    <submittedName>
        <fullName evidence="2">Uncharacterized protein</fullName>
    </submittedName>
</protein>
<keyword evidence="1" id="KW-1133">Transmembrane helix</keyword>
<dbReference type="Proteomes" id="UP000191171">
    <property type="component" value="Unassembled WGS sequence"/>
</dbReference>
<gene>
    <name evidence="2" type="ORF">B1P95_04455</name>
</gene>
<evidence type="ECO:0000256" key="1">
    <source>
        <dbReference type="SAM" id="Phobius"/>
    </source>
</evidence>
<accession>A0A1S9M7Y4</accession>
<name>A0A1S9M7Y4_ENTFC</name>
<proteinExistence type="predicted"/>
<dbReference type="EMBL" id="MVGJ01000019">
    <property type="protein sequence ID" value="OOL83328.1"/>
    <property type="molecule type" value="Genomic_DNA"/>
</dbReference>